<keyword evidence="4" id="KW-0808">Transferase</keyword>
<dbReference type="Pfam" id="PF00512">
    <property type="entry name" value="HisKA"/>
    <property type="match status" value="1"/>
</dbReference>
<dbReference type="InterPro" id="IPR013656">
    <property type="entry name" value="PAS_4"/>
</dbReference>
<dbReference type="NCBIfam" id="TIGR00229">
    <property type="entry name" value="sensory_box"/>
    <property type="match status" value="2"/>
</dbReference>
<dbReference type="SUPFAM" id="SSF55874">
    <property type="entry name" value="ATPase domain of HSP90 chaperone/DNA topoisomerase II/histidine kinase"/>
    <property type="match status" value="1"/>
</dbReference>
<accession>A0ABX8GQY2</accession>
<dbReference type="PROSITE" id="PS50109">
    <property type="entry name" value="HIS_KIN"/>
    <property type="match status" value="1"/>
</dbReference>
<dbReference type="InterPro" id="IPR036097">
    <property type="entry name" value="HisK_dim/P_sf"/>
</dbReference>
<dbReference type="InterPro" id="IPR000700">
    <property type="entry name" value="PAS-assoc_C"/>
</dbReference>
<evidence type="ECO:0000256" key="5">
    <source>
        <dbReference type="ARBA" id="ARBA00022777"/>
    </source>
</evidence>
<organism evidence="9 10">
    <name type="scientific">Flammeovirga kamogawensis</name>
    <dbReference type="NCBI Taxonomy" id="373891"/>
    <lineage>
        <taxon>Bacteria</taxon>
        <taxon>Pseudomonadati</taxon>
        <taxon>Bacteroidota</taxon>
        <taxon>Cytophagia</taxon>
        <taxon>Cytophagales</taxon>
        <taxon>Flammeovirgaceae</taxon>
        <taxon>Flammeovirga</taxon>
    </lineage>
</organism>
<dbReference type="InterPro" id="IPR052162">
    <property type="entry name" value="Sensor_kinase/Photoreceptor"/>
</dbReference>
<protein>
    <recommendedName>
        <fullName evidence="2">histidine kinase</fullName>
        <ecNumber evidence="2">2.7.13.3</ecNumber>
    </recommendedName>
</protein>
<keyword evidence="5" id="KW-0418">Kinase</keyword>
<evidence type="ECO:0000259" key="8">
    <source>
        <dbReference type="PROSITE" id="PS50113"/>
    </source>
</evidence>
<dbReference type="SUPFAM" id="SSF55785">
    <property type="entry name" value="PYP-like sensor domain (PAS domain)"/>
    <property type="match status" value="5"/>
</dbReference>
<dbReference type="InterPro" id="IPR000014">
    <property type="entry name" value="PAS"/>
</dbReference>
<dbReference type="PANTHER" id="PTHR43304">
    <property type="entry name" value="PHYTOCHROME-LIKE PROTEIN CPH1"/>
    <property type="match status" value="1"/>
</dbReference>
<dbReference type="InterPro" id="IPR003661">
    <property type="entry name" value="HisK_dim/P_dom"/>
</dbReference>
<keyword evidence="10" id="KW-1185">Reference proteome</keyword>
<dbReference type="PROSITE" id="PS50112">
    <property type="entry name" value="PAS"/>
    <property type="match status" value="1"/>
</dbReference>
<proteinExistence type="predicted"/>
<dbReference type="SMART" id="SM00388">
    <property type="entry name" value="HisKA"/>
    <property type="match status" value="1"/>
</dbReference>
<dbReference type="Pfam" id="PF08448">
    <property type="entry name" value="PAS_4"/>
    <property type="match status" value="1"/>
</dbReference>
<dbReference type="InterPro" id="IPR035965">
    <property type="entry name" value="PAS-like_dom_sf"/>
</dbReference>
<dbReference type="SUPFAM" id="SSF47384">
    <property type="entry name" value="Homodimeric domain of signal transducing histidine kinase"/>
    <property type="match status" value="1"/>
</dbReference>
<evidence type="ECO:0000259" key="6">
    <source>
        <dbReference type="PROSITE" id="PS50109"/>
    </source>
</evidence>
<dbReference type="RefSeq" id="WP_144073412.1">
    <property type="nucleotide sequence ID" value="NZ_CP076128.1"/>
</dbReference>
<dbReference type="EMBL" id="CP076128">
    <property type="protein sequence ID" value="QWG05983.1"/>
    <property type="molecule type" value="Genomic_DNA"/>
</dbReference>
<dbReference type="Gene3D" id="1.10.287.130">
    <property type="match status" value="1"/>
</dbReference>
<evidence type="ECO:0000256" key="1">
    <source>
        <dbReference type="ARBA" id="ARBA00000085"/>
    </source>
</evidence>
<dbReference type="CDD" id="cd00082">
    <property type="entry name" value="HisKA"/>
    <property type="match status" value="1"/>
</dbReference>
<evidence type="ECO:0000256" key="2">
    <source>
        <dbReference type="ARBA" id="ARBA00012438"/>
    </source>
</evidence>
<dbReference type="PANTHER" id="PTHR43304:SF1">
    <property type="entry name" value="PAC DOMAIN-CONTAINING PROTEIN"/>
    <property type="match status" value="1"/>
</dbReference>
<dbReference type="InterPro" id="IPR003594">
    <property type="entry name" value="HATPase_dom"/>
</dbReference>
<evidence type="ECO:0000313" key="10">
    <source>
        <dbReference type="Proteomes" id="UP000682802"/>
    </source>
</evidence>
<dbReference type="CDD" id="cd00075">
    <property type="entry name" value="HATPase"/>
    <property type="match status" value="1"/>
</dbReference>
<evidence type="ECO:0000256" key="3">
    <source>
        <dbReference type="ARBA" id="ARBA00022553"/>
    </source>
</evidence>
<dbReference type="CDD" id="cd00130">
    <property type="entry name" value="PAS"/>
    <property type="match status" value="2"/>
</dbReference>
<dbReference type="Proteomes" id="UP000682802">
    <property type="component" value="Chromosome 1"/>
</dbReference>
<feature type="domain" description="Histidine kinase" evidence="6">
    <location>
        <begin position="776"/>
        <end position="987"/>
    </location>
</feature>
<dbReference type="SMART" id="SM00091">
    <property type="entry name" value="PAS"/>
    <property type="match status" value="3"/>
</dbReference>
<evidence type="ECO:0000256" key="4">
    <source>
        <dbReference type="ARBA" id="ARBA00022679"/>
    </source>
</evidence>
<reference evidence="9 10" key="1">
    <citation type="submission" date="2021-05" db="EMBL/GenBank/DDBJ databases">
        <title>Comparative genomic studies on the polysaccharide-degrading batcterial strains of the Flammeovirga genus.</title>
        <authorList>
            <person name="Zewei F."/>
            <person name="Zheng Z."/>
            <person name="Yu L."/>
            <person name="Ruyue G."/>
            <person name="Yanhong M."/>
            <person name="Yuanyuan C."/>
            <person name="Jingyan G."/>
            <person name="Wenjun H."/>
        </authorList>
    </citation>
    <scope>NUCLEOTIDE SEQUENCE [LARGE SCALE GENOMIC DNA]</scope>
    <source>
        <strain evidence="9 10">YS10</strain>
    </source>
</reference>
<keyword evidence="3" id="KW-0597">Phosphoprotein</keyword>
<sequence>MLNKTFLTQIEKDKNIPFLVVQKKNFLLIESNKGSEILPNFSSLEEVYFFDICPLEWKGIFIGSFKELKPEEKIFQKLYNQEGEKIEIELDLIVHEFIIIKKIVDDNSSALSIREKQYRELLSLKDIQLKANQFDQLLVDLLLKHSDDAIFLVDHDYEFIHYNQAAKLLRRKLMHTPKKEGVKFNELVNRYERLKIGVSKALNGEQFFSEISYESTVGKPIFLRTHYQPIKNTEGVVLACLVISKDVTARSTIEELFSTVLNQSTIGFTIIDNDGRLVRVNDHLLDLLQLKNTEVIGTDFSDYIHPTLRKHFKSEFKEIISSHDVESPETLFLDLVKRDGESILFEVDTRKVKLSDTRYGVMATLKNATQKEQNSQMLEEMQRLIKACGWVYDRYSKSMKVTNEVSQVIGISQEFVFRNPGALLSMCDESSLKRVKTILNQAYRTQSDFDLELLIYPKYKGEQWVRLTGRPIIRHDRVVGLYGGLQDITQQKKAIRLLERNETFIDEIQRVTQVGNWVYEVKEKKYHWSDQLFIFLGADAKKQDVPSFQTQLKYIDKHYRFIFKEALKDLYLFHKPIDLDIKCHENLIKNHDREYLNIQGRPIYDSEGKLLRFVGAITDITERKRSEELNQSKKIWLKSMINAAKDSFIAEYSGRVANYNKGLQRLLGYNNYFDLRGKVFLDFFDEKDHSRILKYRQQCRIGDISAPPKIEVKIKTRNKGFIDVELSANLAKIKGKLFTIFNAHDISKRKEFEQGLIDKNKELEITNKELDRFLYSTTHDLKGPITSIKGLVNLAHKEAPEVVKEIYLPMMNKNVDRILELIKDFGEFLRNNRNKIKATEINFKSELEEIINSHKYIFPDDFAISTEVNLVDNFIIDKNRLRSILTNLLTNGVKYVDFRKDEHALSILVERAKEGVSIKFTDNGEGIEKSDHQNVFDMFYRASELSEGTGLGLFIVKEAVQVLGGTINLSSEIGVGTEIEVYLPEISHEN</sequence>
<name>A0ABX8GQY2_9BACT</name>
<evidence type="ECO:0000259" key="7">
    <source>
        <dbReference type="PROSITE" id="PS50112"/>
    </source>
</evidence>
<dbReference type="PROSITE" id="PS50113">
    <property type="entry name" value="PAC"/>
    <property type="match status" value="1"/>
</dbReference>
<dbReference type="Gene3D" id="3.30.450.20">
    <property type="entry name" value="PAS domain"/>
    <property type="match status" value="5"/>
</dbReference>
<evidence type="ECO:0000313" key="9">
    <source>
        <dbReference type="EMBL" id="QWG05983.1"/>
    </source>
</evidence>
<dbReference type="Pfam" id="PF02518">
    <property type="entry name" value="HATPase_c"/>
    <property type="match status" value="1"/>
</dbReference>
<dbReference type="InterPro" id="IPR036890">
    <property type="entry name" value="HATPase_C_sf"/>
</dbReference>
<feature type="domain" description="PAS" evidence="7">
    <location>
        <begin position="253"/>
        <end position="323"/>
    </location>
</feature>
<dbReference type="EC" id="2.7.13.3" evidence="2"/>
<dbReference type="PRINTS" id="PR00344">
    <property type="entry name" value="BCTRLSENSOR"/>
</dbReference>
<gene>
    <name evidence="9" type="ORF">KM029_11470</name>
</gene>
<dbReference type="InterPro" id="IPR004358">
    <property type="entry name" value="Sig_transdc_His_kin-like_C"/>
</dbReference>
<dbReference type="SMART" id="SM00086">
    <property type="entry name" value="PAC"/>
    <property type="match status" value="5"/>
</dbReference>
<dbReference type="InterPro" id="IPR001610">
    <property type="entry name" value="PAC"/>
</dbReference>
<dbReference type="Gene3D" id="3.30.565.10">
    <property type="entry name" value="Histidine kinase-like ATPase, C-terminal domain"/>
    <property type="match status" value="1"/>
</dbReference>
<dbReference type="InterPro" id="IPR005467">
    <property type="entry name" value="His_kinase_dom"/>
</dbReference>
<feature type="domain" description="PAC" evidence="8">
    <location>
        <begin position="577"/>
        <end position="632"/>
    </location>
</feature>
<dbReference type="SMART" id="SM00387">
    <property type="entry name" value="HATPase_c"/>
    <property type="match status" value="1"/>
</dbReference>
<comment type="catalytic activity">
    <reaction evidence="1">
        <text>ATP + protein L-histidine = ADP + protein N-phospho-L-histidine.</text>
        <dbReference type="EC" id="2.7.13.3"/>
    </reaction>
</comment>
<dbReference type="Pfam" id="PF13426">
    <property type="entry name" value="PAS_9"/>
    <property type="match status" value="3"/>
</dbReference>